<feature type="region of interest" description="Disordered" evidence="1">
    <location>
        <begin position="455"/>
        <end position="475"/>
    </location>
</feature>
<keyword evidence="3" id="KW-1185">Reference proteome</keyword>
<evidence type="ECO:0000313" key="2">
    <source>
        <dbReference type="EMBL" id="KNE63905.1"/>
    </source>
</evidence>
<feature type="compositionally biased region" description="Basic residues" evidence="1">
    <location>
        <begin position="747"/>
        <end position="756"/>
    </location>
</feature>
<evidence type="ECO:0000313" key="3">
    <source>
        <dbReference type="Proteomes" id="UP000054350"/>
    </source>
</evidence>
<organism evidence="2 3">
    <name type="scientific">Allomyces macrogynus (strain ATCC 38327)</name>
    <name type="common">Allomyces javanicus var. macrogynus</name>
    <dbReference type="NCBI Taxonomy" id="578462"/>
    <lineage>
        <taxon>Eukaryota</taxon>
        <taxon>Fungi</taxon>
        <taxon>Fungi incertae sedis</taxon>
        <taxon>Blastocladiomycota</taxon>
        <taxon>Blastocladiomycetes</taxon>
        <taxon>Blastocladiales</taxon>
        <taxon>Blastocladiaceae</taxon>
        <taxon>Allomyces</taxon>
    </lineage>
</organism>
<feature type="region of interest" description="Disordered" evidence="1">
    <location>
        <begin position="747"/>
        <end position="864"/>
    </location>
</feature>
<sequence length="864" mass="89931">MASHGLPPSPAMSPAPPATSAAATASSQVFHAAWDPFDGHRAPNAAGMPPGLAGARRTSWTTPVPSALVPPAAASRASAAVAPPTKSASYVSLAGLAAASAVSLVSRAASGANLQALGGWAAAPARGPLALKSASLAHLPAAAALATGLEPYLPPERLFSGASTTQLAAHRQQLDALEAWHAHEALERSMSSLSLHNLGPGAASAFSSAPLTAPSLATGTNAVASSAPMSALVWDTRIGNESTVQFAGTLVSGQDLLMRQYHGVLTLHQSLRDSQTALTVLSTPAAAAALRQWNLQLPAQAMVLDATDLQAVTELLRLVLAGVVHITIVSDSAAIQPALTHIANAGHTRIIWITSLPAQLAASVPGIQHKAMEDLLWSGLPRTASATYLTDRAASATHLSALAASGGSATHLAGLAAGYSPSKLNPAAAGAATGSPLKTSSSATYLSPDGYQDPTAAAAANGSSARRSKLVPLGPPPDSEHIPLRLVSFGPLYHALHHPAIIDRLGPNYVNAIDLSLLGGILKSTMDPFASLKLYLQAAQECGLLRLHHQGSRCLLRVVAPHLLLQWASYSPDSVLISGATANGALARSASAVSLSGGTGPISTTAVPAVTVNDYAMPASTGSPDIDDTPLSDAELLPYVPLMHAFCMARMRYPPPIRTPAIGPLLKPMFARGDLAPWRKLSEYLADAERRGIVRLTRLGVNGDVEITVRERKCAAQWPAIRAQYGAFRDVDDVPHAGDEAAFYHHHPQHHHHQQHYHQQQQYHTPAQAQYQHQHHPYAVEQQHQAQYPPPPQQPQLQQAHHVPSPPPAASTAAATHDASESEDDDAPFTFVVRPSTSMRNHGSAGPASPANPASPVVASYGKP</sequence>
<dbReference type="Proteomes" id="UP000054350">
    <property type="component" value="Unassembled WGS sequence"/>
</dbReference>
<accession>A0A0L0SND0</accession>
<name>A0A0L0SND0_ALLM3</name>
<dbReference type="OrthoDB" id="5580615at2759"/>
<dbReference type="AlphaFoldDB" id="A0A0L0SND0"/>
<dbReference type="VEuPathDB" id="FungiDB:AMAG_08966"/>
<feature type="region of interest" description="Disordered" evidence="1">
    <location>
        <begin position="1"/>
        <end position="24"/>
    </location>
</feature>
<proteinExistence type="predicted"/>
<reference evidence="2 3" key="1">
    <citation type="submission" date="2009-11" db="EMBL/GenBank/DDBJ databases">
        <title>Annotation of Allomyces macrogynus ATCC 38327.</title>
        <authorList>
            <consortium name="The Broad Institute Genome Sequencing Platform"/>
            <person name="Russ C."/>
            <person name="Cuomo C."/>
            <person name="Burger G."/>
            <person name="Gray M.W."/>
            <person name="Holland P.W.H."/>
            <person name="King N."/>
            <person name="Lang F.B.F."/>
            <person name="Roger A.J."/>
            <person name="Ruiz-Trillo I."/>
            <person name="Young S.K."/>
            <person name="Zeng Q."/>
            <person name="Gargeya S."/>
            <person name="Fitzgerald M."/>
            <person name="Haas B."/>
            <person name="Abouelleil A."/>
            <person name="Alvarado L."/>
            <person name="Arachchi H.M."/>
            <person name="Berlin A."/>
            <person name="Chapman S.B."/>
            <person name="Gearin G."/>
            <person name="Goldberg J."/>
            <person name="Griggs A."/>
            <person name="Gujja S."/>
            <person name="Hansen M."/>
            <person name="Heiman D."/>
            <person name="Howarth C."/>
            <person name="Larimer J."/>
            <person name="Lui A."/>
            <person name="MacDonald P.J.P."/>
            <person name="McCowen C."/>
            <person name="Montmayeur A."/>
            <person name="Murphy C."/>
            <person name="Neiman D."/>
            <person name="Pearson M."/>
            <person name="Priest M."/>
            <person name="Roberts A."/>
            <person name="Saif S."/>
            <person name="Shea T."/>
            <person name="Sisk P."/>
            <person name="Stolte C."/>
            <person name="Sykes S."/>
            <person name="Wortman J."/>
            <person name="Nusbaum C."/>
            <person name="Birren B."/>
        </authorList>
    </citation>
    <scope>NUCLEOTIDE SEQUENCE [LARGE SCALE GENOMIC DNA]</scope>
    <source>
        <strain evidence="2 3">ATCC 38327</strain>
    </source>
</reference>
<feature type="compositionally biased region" description="Pro residues" evidence="1">
    <location>
        <begin position="7"/>
        <end position="17"/>
    </location>
</feature>
<protein>
    <submittedName>
        <fullName evidence="2">Uncharacterized protein</fullName>
    </submittedName>
</protein>
<evidence type="ECO:0000256" key="1">
    <source>
        <dbReference type="SAM" id="MobiDB-lite"/>
    </source>
</evidence>
<feature type="compositionally biased region" description="Low complexity" evidence="1">
    <location>
        <begin position="843"/>
        <end position="864"/>
    </location>
</feature>
<reference evidence="3" key="2">
    <citation type="submission" date="2009-11" db="EMBL/GenBank/DDBJ databases">
        <title>The Genome Sequence of Allomyces macrogynus strain ATCC 38327.</title>
        <authorList>
            <consortium name="The Broad Institute Genome Sequencing Platform"/>
            <person name="Russ C."/>
            <person name="Cuomo C."/>
            <person name="Shea T."/>
            <person name="Young S.K."/>
            <person name="Zeng Q."/>
            <person name="Koehrsen M."/>
            <person name="Haas B."/>
            <person name="Borodovsky M."/>
            <person name="Guigo R."/>
            <person name="Alvarado L."/>
            <person name="Berlin A."/>
            <person name="Borenstein D."/>
            <person name="Chen Z."/>
            <person name="Engels R."/>
            <person name="Freedman E."/>
            <person name="Gellesch M."/>
            <person name="Goldberg J."/>
            <person name="Griggs A."/>
            <person name="Gujja S."/>
            <person name="Heiman D."/>
            <person name="Hepburn T."/>
            <person name="Howarth C."/>
            <person name="Jen D."/>
            <person name="Larson L."/>
            <person name="Lewis B."/>
            <person name="Mehta T."/>
            <person name="Park D."/>
            <person name="Pearson M."/>
            <person name="Roberts A."/>
            <person name="Saif S."/>
            <person name="Shenoy N."/>
            <person name="Sisk P."/>
            <person name="Stolte C."/>
            <person name="Sykes S."/>
            <person name="Walk T."/>
            <person name="White J."/>
            <person name="Yandava C."/>
            <person name="Burger G."/>
            <person name="Gray M.W."/>
            <person name="Holland P.W.H."/>
            <person name="King N."/>
            <person name="Lang F.B.F."/>
            <person name="Roger A.J."/>
            <person name="Ruiz-Trillo I."/>
            <person name="Lander E."/>
            <person name="Nusbaum C."/>
        </authorList>
    </citation>
    <scope>NUCLEOTIDE SEQUENCE [LARGE SCALE GENOMIC DNA]</scope>
    <source>
        <strain evidence="3">ATCC 38327</strain>
    </source>
</reference>
<dbReference type="EMBL" id="GG745343">
    <property type="protein sequence ID" value="KNE63905.1"/>
    <property type="molecule type" value="Genomic_DNA"/>
</dbReference>
<feature type="compositionally biased region" description="Low complexity" evidence="1">
    <location>
        <begin position="757"/>
        <end position="787"/>
    </location>
</feature>
<gene>
    <name evidence="2" type="ORF">AMAG_08966</name>
</gene>